<evidence type="ECO:0000256" key="2">
    <source>
        <dbReference type="SAM" id="MobiDB-lite"/>
    </source>
</evidence>
<evidence type="ECO:0000313" key="5">
    <source>
        <dbReference type="Proteomes" id="UP000789390"/>
    </source>
</evidence>
<dbReference type="Gene3D" id="3.80.10.10">
    <property type="entry name" value="Ribonuclease Inhibitor"/>
    <property type="match status" value="2"/>
</dbReference>
<accession>A0A8J2WJN4</accession>
<protein>
    <recommendedName>
        <fullName evidence="3">F-box domain-containing protein</fullName>
    </recommendedName>
</protein>
<comment type="caution">
    <text evidence="4">The sequence shown here is derived from an EMBL/GenBank/DDBJ whole genome shotgun (WGS) entry which is preliminary data.</text>
</comment>
<keyword evidence="5" id="KW-1185">Reference proteome</keyword>
<dbReference type="InterPro" id="IPR032675">
    <property type="entry name" value="LRR_dom_sf"/>
</dbReference>
<dbReference type="GO" id="GO:0019005">
    <property type="term" value="C:SCF ubiquitin ligase complex"/>
    <property type="evidence" value="ECO:0007669"/>
    <property type="project" value="InterPro"/>
</dbReference>
<dbReference type="InterPro" id="IPR001810">
    <property type="entry name" value="F-box_dom"/>
</dbReference>
<keyword evidence="1" id="KW-0833">Ubl conjugation pathway</keyword>
<dbReference type="InterPro" id="IPR047922">
    <property type="entry name" value="FBXL6_F-box"/>
</dbReference>
<gene>
    <name evidence="4" type="ORF">DGAL_LOCUS10296</name>
</gene>
<proteinExistence type="predicted"/>
<evidence type="ECO:0000313" key="4">
    <source>
        <dbReference type="EMBL" id="CAH0107012.1"/>
    </source>
</evidence>
<dbReference type="PANTHER" id="PTHR38926">
    <property type="entry name" value="F-BOX DOMAIN CONTAINING PROTEIN, EXPRESSED"/>
    <property type="match status" value="1"/>
</dbReference>
<dbReference type="CDD" id="cd22119">
    <property type="entry name" value="F-box_FBXL6"/>
    <property type="match status" value="1"/>
</dbReference>
<feature type="compositionally biased region" description="Basic residues" evidence="2">
    <location>
        <begin position="124"/>
        <end position="140"/>
    </location>
</feature>
<feature type="compositionally biased region" description="Basic residues" evidence="2">
    <location>
        <begin position="149"/>
        <end position="158"/>
    </location>
</feature>
<feature type="region of interest" description="Disordered" evidence="2">
    <location>
        <begin position="105"/>
        <end position="172"/>
    </location>
</feature>
<sequence length="632" mass="69628">MDTAVSPIDLPLLPTPSTSSASPSVELRHDFEVLSSNATDFSSAHTSPDDFRNSHTKDCEVMCPEPRSMIADSLKIPQRKQQRPCPVVYESQISPELEGIKLKIKKSPTQEMLHQSTSTAASGAKKRPKTVRLKTPRARKPTATTAGGKGRKRKRRKKGQSDEGTDEEVEEDQNDFLDLNGSLGMNTSDNNGAQSIWANERMPPEILSKIFMEVTYTEGCVPTLVRLSRVCRLWWEVSTGPLLWHTVDLTTGRVKEAYRSERQLVWLLQNRLSRVQDLALGGWNSALSRAAVEGLSKTCNDLKALSLNGCKGLMGDSLLNVIQKCESLERLDLSAISPYTANPRGAISSGTLCELSKVMGSRLSHLNLANNCTTGIQQIVVALAVSCPNLQVLDLSNLRTATRDTVCINIEQLQEGCPKLRVLRLTNSLIRLSATPLKDQAASLGFPHLEELSIAVDPKAYISMDNASIERILKNAHKLRLLDVRGCTSITNSSLVRVPAWDLEHLFLSGCTATRHSADGLELVIRKWRHSLVEIDLSWTSVSEALDQAVMALAEDSESPLKVLDLCGSSVSFSPIRQVLCHCTRLRTLNLSSCRALPRGIKRLYDGVTQLSLLRTSIQAGRFDDNNDQADD</sequence>
<feature type="compositionally biased region" description="Acidic residues" evidence="2">
    <location>
        <begin position="163"/>
        <end position="172"/>
    </location>
</feature>
<dbReference type="AlphaFoldDB" id="A0A8J2WJN4"/>
<name>A0A8J2WJN4_9CRUS</name>
<dbReference type="SUPFAM" id="SSF52047">
    <property type="entry name" value="RNI-like"/>
    <property type="match status" value="1"/>
</dbReference>
<dbReference type="Pfam" id="PF12937">
    <property type="entry name" value="F-box-like"/>
    <property type="match status" value="1"/>
</dbReference>
<dbReference type="Proteomes" id="UP000789390">
    <property type="component" value="Unassembled WGS sequence"/>
</dbReference>
<organism evidence="4 5">
    <name type="scientific">Daphnia galeata</name>
    <dbReference type="NCBI Taxonomy" id="27404"/>
    <lineage>
        <taxon>Eukaryota</taxon>
        <taxon>Metazoa</taxon>
        <taxon>Ecdysozoa</taxon>
        <taxon>Arthropoda</taxon>
        <taxon>Crustacea</taxon>
        <taxon>Branchiopoda</taxon>
        <taxon>Diplostraca</taxon>
        <taxon>Cladocera</taxon>
        <taxon>Anomopoda</taxon>
        <taxon>Daphniidae</taxon>
        <taxon>Daphnia</taxon>
    </lineage>
</organism>
<reference evidence="4" key="1">
    <citation type="submission" date="2021-11" db="EMBL/GenBank/DDBJ databases">
        <authorList>
            <person name="Schell T."/>
        </authorList>
    </citation>
    <scope>NUCLEOTIDE SEQUENCE</scope>
    <source>
        <strain evidence="4">M5</strain>
    </source>
</reference>
<dbReference type="PANTHER" id="PTHR38926:SF5">
    <property type="entry name" value="F-BOX AND LEUCINE-RICH REPEAT PROTEIN 6"/>
    <property type="match status" value="1"/>
</dbReference>
<dbReference type="InterPro" id="IPR006553">
    <property type="entry name" value="Leu-rich_rpt_Cys-con_subtyp"/>
</dbReference>
<evidence type="ECO:0000256" key="1">
    <source>
        <dbReference type="ARBA" id="ARBA00022786"/>
    </source>
</evidence>
<evidence type="ECO:0000259" key="3">
    <source>
        <dbReference type="Pfam" id="PF12937"/>
    </source>
</evidence>
<dbReference type="SMART" id="SM00367">
    <property type="entry name" value="LRR_CC"/>
    <property type="match status" value="3"/>
</dbReference>
<dbReference type="EMBL" id="CAKKLH010000246">
    <property type="protein sequence ID" value="CAH0107012.1"/>
    <property type="molecule type" value="Genomic_DNA"/>
</dbReference>
<dbReference type="OrthoDB" id="3134645at2759"/>
<dbReference type="SUPFAM" id="SSF81383">
    <property type="entry name" value="F-box domain"/>
    <property type="match status" value="1"/>
</dbReference>
<dbReference type="InterPro" id="IPR036047">
    <property type="entry name" value="F-box-like_dom_sf"/>
</dbReference>
<feature type="region of interest" description="Disordered" evidence="2">
    <location>
        <begin position="1"/>
        <end position="24"/>
    </location>
</feature>
<feature type="compositionally biased region" description="Polar residues" evidence="2">
    <location>
        <begin position="107"/>
        <end position="121"/>
    </location>
</feature>
<feature type="domain" description="F-box" evidence="3">
    <location>
        <begin position="201"/>
        <end position="249"/>
    </location>
</feature>